<evidence type="ECO:0000313" key="4">
    <source>
        <dbReference type="Proteomes" id="UP000494206"/>
    </source>
</evidence>
<dbReference type="OrthoDB" id="7887808at2759"/>
<dbReference type="SUPFAM" id="SSF143875">
    <property type="entry name" value="ERH-like"/>
    <property type="match status" value="1"/>
</dbReference>
<keyword evidence="4" id="KW-1185">Reference proteome</keyword>
<gene>
    <name evidence="3" type="ORF">CBOVIS_LOCUS952</name>
</gene>
<proteinExistence type="inferred from homology"/>
<evidence type="ECO:0000256" key="2">
    <source>
        <dbReference type="PIRNR" id="PIRNR016393"/>
    </source>
</evidence>
<comment type="similarity">
    <text evidence="1 2">Belongs to the E(R) family.</text>
</comment>
<dbReference type="Gene3D" id="3.30.2260.10">
    <property type="entry name" value="Enhancer of rudimentary"/>
    <property type="match status" value="1"/>
</dbReference>
<dbReference type="InterPro" id="IPR000781">
    <property type="entry name" value="ERH"/>
</dbReference>
<comment type="caution">
    <text evidence="3">The sequence shown here is derived from an EMBL/GenBank/DDBJ whole genome shotgun (WGS) entry which is preliminary data.</text>
</comment>
<dbReference type="PIRSF" id="PIRSF016393">
    <property type="entry name" value="Enh_rudimentary"/>
    <property type="match status" value="1"/>
</dbReference>
<evidence type="ECO:0000256" key="1">
    <source>
        <dbReference type="ARBA" id="ARBA00007491"/>
    </source>
</evidence>
<evidence type="ECO:0000313" key="3">
    <source>
        <dbReference type="EMBL" id="CAB3397560.1"/>
    </source>
</evidence>
<dbReference type="InterPro" id="IPR035912">
    <property type="entry name" value="EHR_sf"/>
</dbReference>
<dbReference type="AlphaFoldDB" id="A0A8S1ECY5"/>
<dbReference type="EMBL" id="CADEPM010000001">
    <property type="protein sequence ID" value="CAB3397560.1"/>
    <property type="molecule type" value="Genomic_DNA"/>
</dbReference>
<dbReference type="PANTHER" id="PTHR12373">
    <property type="entry name" value="ENHANCER OF RUDIMENTARY ERH"/>
    <property type="match status" value="1"/>
</dbReference>
<sequence length="111" mass="12950">MDHTILLIQPTPKVDSRSWSDYESLPDCLEGICKVFEEFLKKKTPGRTSITYDISQLFTFIDRLTDLSILVFNRQTSQYVPHDKTYIKEKIFDLLKTRADNGTEIDDNETI</sequence>
<keyword evidence="2" id="KW-0131">Cell cycle</keyword>
<protein>
    <recommendedName>
        <fullName evidence="2">Enhancer of rudimentary homolog</fullName>
    </recommendedName>
</protein>
<dbReference type="Proteomes" id="UP000494206">
    <property type="component" value="Unassembled WGS sequence"/>
</dbReference>
<comment type="function">
    <text evidence="2">May have a role in the cell cycle.</text>
</comment>
<organism evidence="3 4">
    <name type="scientific">Caenorhabditis bovis</name>
    <dbReference type="NCBI Taxonomy" id="2654633"/>
    <lineage>
        <taxon>Eukaryota</taxon>
        <taxon>Metazoa</taxon>
        <taxon>Ecdysozoa</taxon>
        <taxon>Nematoda</taxon>
        <taxon>Chromadorea</taxon>
        <taxon>Rhabditida</taxon>
        <taxon>Rhabditina</taxon>
        <taxon>Rhabditomorpha</taxon>
        <taxon>Rhabditoidea</taxon>
        <taxon>Rhabditidae</taxon>
        <taxon>Peloderinae</taxon>
        <taxon>Caenorhabditis</taxon>
    </lineage>
</organism>
<reference evidence="3 4" key="1">
    <citation type="submission" date="2020-04" db="EMBL/GenBank/DDBJ databases">
        <authorList>
            <person name="Laetsch R D."/>
            <person name="Stevens L."/>
            <person name="Kumar S."/>
            <person name="Blaxter L. M."/>
        </authorList>
    </citation>
    <scope>NUCLEOTIDE SEQUENCE [LARGE SCALE GENOMIC DNA]</scope>
</reference>
<dbReference type="Pfam" id="PF01133">
    <property type="entry name" value="ER"/>
    <property type="match status" value="1"/>
</dbReference>
<dbReference type="PROSITE" id="PS01290">
    <property type="entry name" value="ER"/>
    <property type="match status" value="1"/>
</dbReference>
<accession>A0A8S1ECY5</accession>
<name>A0A8S1ECY5_9PELO</name>
<dbReference type="PANTHER" id="PTHR12373:SF0">
    <property type="entry name" value="ENHANCER OF RUDIMENTARY HOMOLOG"/>
    <property type="match status" value="1"/>
</dbReference>